<dbReference type="RefSeq" id="XP_066087322.1">
    <property type="nucleotide sequence ID" value="XM_066231225.1"/>
</dbReference>
<dbReference type="AlphaFoldDB" id="A0AAX4KUW0"/>
<dbReference type="Proteomes" id="UP001358614">
    <property type="component" value="Chromosome 2"/>
</dbReference>
<reference evidence="1 2" key="1">
    <citation type="submission" date="2024-01" db="EMBL/GenBank/DDBJ databases">
        <title>Comparative genomics of Cryptococcus and Kwoniella reveals pathogenesis evolution and contrasting modes of karyotype evolution via chromosome fusion or intercentromeric recombination.</title>
        <authorList>
            <person name="Coelho M.A."/>
            <person name="David-Palma M."/>
            <person name="Shea T."/>
            <person name="Bowers K."/>
            <person name="McGinley-Smith S."/>
            <person name="Mohammad A.W."/>
            <person name="Gnirke A."/>
            <person name="Yurkov A.M."/>
            <person name="Nowrousian M."/>
            <person name="Sun S."/>
            <person name="Cuomo C.A."/>
            <person name="Heitman J."/>
        </authorList>
    </citation>
    <scope>NUCLEOTIDE SEQUENCE [LARGE SCALE GENOMIC DNA]</scope>
    <source>
        <strain evidence="1 2">PYCC6329</strain>
    </source>
</reference>
<accession>A0AAX4KUW0</accession>
<gene>
    <name evidence="1" type="ORF">V865_007478</name>
</gene>
<proteinExistence type="predicted"/>
<evidence type="ECO:0000313" key="2">
    <source>
        <dbReference type="Proteomes" id="UP001358614"/>
    </source>
</evidence>
<evidence type="ECO:0000313" key="1">
    <source>
        <dbReference type="EMBL" id="WWD09355.1"/>
    </source>
</evidence>
<dbReference type="EMBL" id="CP144090">
    <property type="protein sequence ID" value="WWD09355.1"/>
    <property type="molecule type" value="Genomic_DNA"/>
</dbReference>
<dbReference type="KEGG" id="ker:91106279"/>
<protein>
    <submittedName>
        <fullName evidence="1">Uncharacterized protein</fullName>
    </submittedName>
</protein>
<dbReference type="GeneID" id="91106279"/>
<organism evidence="1 2">
    <name type="scientific">Kwoniella europaea PYCC6329</name>
    <dbReference type="NCBI Taxonomy" id="1423913"/>
    <lineage>
        <taxon>Eukaryota</taxon>
        <taxon>Fungi</taxon>
        <taxon>Dikarya</taxon>
        <taxon>Basidiomycota</taxon>
        <taxon>Agaricomycotina</taxon>
        <taxon>Tremellomycetes</taxon>
        <taxon>Tremellales</taxon>
        <taxon>Cryptococcaceae</taxon>
        <taxon>Kwoniella</taxon>
    </lineage>
</organism>
<sequence>MSKQTPDWLASVTHVEFVVDKQNFDQVVNHYLDWEGTLLSRHPRPAFAHPHKFPFVARIALGNNKLAMQAVKNDHEFFTKHLLDLQGTVIPTHHGTYIEPETEVACMILEDVGTPVGRTTALGFIDACAKQLSAFTKLSTREGCCIMGQNTALIMDKPELWLEWEERNLKMDVGLAQLGLQERIQREKGKVYKEKPRIDIGEVTILQRWGYRLNSTANPLPWVGCRHIRWNRVALALSPLTSEYIGWVRQGLDIV</sequence>
<name>A0AAX4KUW0_9TREE</name>
<keyword evidence="2" id="KW-1185">Reference proteome</keyword>